<protein>
    <submittedName>
        <fullName evidence="9">Putative ABC transport system permease protein</fullName>
    </submittedName>
</protein>
<dbReference type="Proteomes" id="UP000184212">
    <property type="component" value="Unassembled WGS sequence"/>
</dbReference>
<evidence type="ECO:0000313" key="9">
    <source>
        <dbReference type="EMBL" id="SHH25216.1"/>
    </source>
</evidence>
<accession>A0A1M5RGE9</accession>
<dbReference type="PANTHER" id="PTHR30572">
    <property type="entry name" value="MEMBRANE COMPONENT OF TRANSPORTER-RELATED"/>
    <property type="match status" value="1"/>
</dbReference>
<feature type="domain" description="MacB-like periplasmic core" evidence="8">
    <location>
        <begin position="21"/>
        <end position="243"/>
    </location>
</feature>
<evidence type="ECO:0000256" key="5">
    <source>
        <dbReference type="ARBA" id="ARBA00023136"/>
    </source>
</evidence>
<evidence type="ECO:0000256" key="3">
    <source>
        <dbReference type="ARBA" id="ARBA00022692"/>
    </source>
</evidence>
<reference evidence="9 10" key="1">
    <citation type="submission" date="2016-11" db="EMBL/GenBank/DDBJ databases">
        <authorList>
            <person name="Jaros S."/>
            <person name="Januszkiewicz K."/>
            <person name="Wedrychowicz H."/>
        </authorList>
    </citation>
    <scope>NUCLEOTIDE SEQUENCE [LARGE SCALE GENOMIC DNA]</scope>
    <source>
        <strain evidence="9 10">DSM 24574</strain>
    </source>
</reference>
<evidence type="ECO:0000256" key="6">
    <source>
        <dbReference type="SAM" id="Phobius"/>
    </source>
</evidence>
<keyword evidence="4 6" id="KW-1133">Transmembrane helix</keyword>
<dbReference type="STRING" id="947013.SAMN04488109_3374"/>
<keyword evidence="10" id="KW-1185">Reference proteome</keyword>
<dbReference type="Pfam" id="PF02687">
    <property type="entry name" value="FtsX"/>
    <property type="match status" value="2"/>
</dbReference>
<feature type="domain" description="ABC3 transporter permease C-terminal" evidence="7">
    <location>
        <begin position="295"/>
        <end position="411"/>
    </location>
</feature>
<keyword evidence="3 6" id="KW-0812">Transmembrane</keyword>
<feature type="domain" description="ABC3 transporter permease C-terminal" evidence="7">
    <location>
        <begin position="699"/>
        <end position="812"/>
    </location>
</feature>
<evidence type="ECO:0000259" key="7">
    <source>
        <dbReference type="Pfam" id="PF02687"/>
    </source>
</evidence>
<evidence type="ECO:0000256" key="1">
    <source>
        <dbReference type="ARBA" id="ARBA00004651"/>
    </source>
</evidence>
<dbReference type="EMBL" id="FQWQ01000002">
    <property type="protein sequence ID" value="SHH25216.1"/>
    <property type="molecule type" value="Genomic_DNA"/>
</dbReference>
<dbReference type="GO" id="GO:0022857">
    <property type="term" value="F:transmembrane transporter activity"/>
    <property type="evidence" value="ECO:0007669"/>
    <property type="project" value="TreeGrafter"/>
</dbReference>
<gene>
    <name evidence="9" type="ORF">SAMN04488109_3374</name>
</gene>
<dbReference type="Pfam" id="PF12704">
    <property type="entry name" value="MacB_PCD"/>
    <property type="match status" value="1"/>
</dbReference>
<feature type="transmembrane region" description="Helical" evidence="6">
    <location>
        <begin position="428"/>
        <end position="450"/>
    </location>
</feature>
<dbReference type="AlphaFoldDB" id="A0A1M5RGE9"/>
<sequence length="819" mass="92076">MFRSYLKIASRQMMKSKSFALINVLGLAVGLTAFVLIIQYVSFELSYDTFHSNANEIFRVAYAQEQAGERKNTSARNFVGMTSLVKEHIPEVKAATAFDRTAPYAGFLFGYQGRLLFEPESFYQTDSSFFQVFSDLLVKGNPSFVLKDPHDLVLSEKMARKIFGDEDPIGKKIENRSPSFADASDFVVRGVMKDMPENAHFHANFVALIHQEEVTPDQYWKGPKLYTYLTLSADDAPRVTERLNRLLATLGKEDPSMQGAKAFLQPITAIHLHSNLNEELEVNGSDVLVYLLSALGVIILLLAWINYVNIETARFIRRTKEVGVRRIIGSGKSDLAWQFLVEYGCTVALAAGLAWTLLLAILPRFTYLTGIPIATFQWSMPWIWLGALGIFLAGSVIAGIYPAIFILKLNPIATLKGSLGGTNRGGTLRKSLIVVQFTSSLVLLAFILVIHQQLDFMRLTNKKIDLDKVVSLRNPTVYANADDSINHSDYMALKHKLLEHPMVKDMTSSSCIPGTVIDEYFVNRIKRHQTDPDDPTRFKILFVDHNFIPFYDLKLAAGRNYSPEQGDEENWNTVVLNASAIRALGFASPADAVDQEVDFLLWGGKFQKYKIVGVVEDYHHEAIKKAVEPTILSFNHGRFQDVYYSVKLSAGSDPQEALAYIHDRWKEVFPAKSFDYFFLDEYYDRQFKTERHFARTFGSFAAVAVFIACLGILGLTLFEMNARLREISIRKVLGATAANLVRLLSKEYFKLVLMATLISAPVVYYSASEWLKNYPVRIAISGWFFVWPLIVMVVVVGVASGFQTLKAAGTNPVDHLKGE</sequence>
<dbReference type="RefSeq" id="WP_073136188.1">
    <property type="nucleotide sequence ID" value="NZ_FQWQ01000002.1"/>
</dbReference>
<feature type="transmembrane region" description="Helical" evidence="6">
    <location>
        <begin position="697"/>
        <end position="718"/>
    </location>
</feature>
<organism evidence="9 10">
    <name type="scientific">Chryseolinea serpens</name>
    <dbReference type="NCBI Taxonomy" id="947013"/>
    <lineage>
        <taxon>Bacteria</taxon>
        <taxon>Pseudomonadati</taxon>
        <taxon>Bacteroidota</taxon>
        <taxon>Cytophagia</taxon>
        <taxon>Cytophagales</taxon>
        <taxon>Fulvivirgaceae</taxon>
        <taxon>Chryseolinea</taxon>
    </lineage>
</organism>
<feature type="transmembrane region" description="Helical" evidence="6">
    <location>
        <begin position="748"/>
        <end position="766"/>
    </location>
</feature>
<feature type="transmembrane region" description="Helical" evidence="6">
    <location>
        <begin position="382"/>
        <end position="407"/>
    </location>
</feature>
<evidence type="ECO:0000259" key="8">
    <source>
        <dbReference type="Pfam" id="PF12704"/>
    </source>
</evidence>
<name>A0A1M5RGE9_9BACT</name>
<dbReference type="OrthoDB" id="5933722at2"/>
<dbReference type="GO" id="GO:0005886">
    <property type="term" value="C:plasma membrane"/>
    <property type="evidence" value="ECO:0007669"/>
    <property type="project" value="UniProtKB-SubCell"/>
</dbReference>
<keyword evidence="5 6" id="KW-0472">Membrane</keyword>
<dbReference type="InterPro" id="IPR050250">
    <property type="entry name" value="Macrolide_Exporter_MacB"/>
</dbReference>
<proteinExistence type="predicted"/>
<evidence type="ECO:0000256" key="2">
    <source>
        <dbReference type="ARBA" id="ARBA00022475"/>
    </source>
</evidence>
<evidence type="ECO:0000256" key="4">
    <source>
        <dbReference type="ARBA" id="ARBA00022989"/>
    </source>
</evidence>
<keyword evidence="2" id="KW-1003">Cell membrane</keyword>
<dbReference type="InterPro" id="IPR025857">
    <property type="entry name" value="MacB_PCD"/>
</dbReference>
<comment type="subcellular location">
    <subcellularLocation>
        <location evidence="1">Cell membrane</location>
        <topology evidence="1">Multi-pass membrane protein</topology>
    </subcellularLocation>
</comment>
<feature type="transmembrane region" description="Helical" evidence="6">
    <location>
        <begin position="778"/>
        <end position="799"/>
    </location>
</feature>
<feature type="transmembrane region" description="Helical" evidence="6">
    <location>
        <begin position="335"/>
        <end position="362"/>
    </location>
</feature>
<evidence type="ECO:0000313" key="10">
    <source>
        <dbReference type="Proteomes" id="UP000184212"/>
    </source>
</evidence>
<dbReference type="PANTHER" id="PTHR30572:SF18">
    <property type="entry name" value="ABC-TYPE MACROLIDE FAMILY EXPORT SYSTEM PERMEASE COMPONENT 2"/>
    <property type="match status" value="1"/>
</dbReference>
<feature type="transmembrane region" description="Helical" evidence="6">
    <location>
        <begin position="20"/>
        <end position="41"/>
    </location>
</feature>
<dbReference type="InterPro" id="IPR003838">
    <property type="entry name" value="ABC3_permease_C"/>
</dbReference>
<feature type="transmembrane region" description="Helical" evidence="6">
    <location>
        <begin position="287"/>
        <end position="308"/>
    </location>
</feature>